<comment type="caution">
    <text evidence="3">The sequence shown here is derived from an EMBL/GenBank/DDBJ whole genome shotgun (WGS) entry which is preliminary data.</text>
</comment>
<evidence type="ECO:0000259" key="2">
    <source>
        <dbReference type="PROSITE" id="PS50987"/>
    </source>
</evidence>
<dbReference type="InterPro" id="IPR023485">
    <property type="entry name" value="Ptyr_pPase"/>
</dbReference>
<dbReference type="InterPro" id="IPR001845">
    <property type="entry name" value="HTH_ArsR_DNA-bd_dom"/>
</dbReference>
<dbReference type="SMART" id="SM00418">
    <property type="entry name" value="HTH_ARSR"/>
    <property type="match status" value="1"/>
</dbReference>
<accession>A0ABU2MHC9</accession>
<dbReference type="Gene3D" id="3.40.50.2300">
    <property type="match status" value="1"/>
</dbReference>
<keyword evidence="1" id="KW-0059">Arsenical resistance</keyword>
<evidence type="ECO:0000256" key="1">
    <source>
        <dbReference type="ARBA" id="ARBA00022849"/>
    </source>
</evidence>
<dbReference type="Proteomes" id="UP001183390">
    <property type="component" value="Unassembled WGS sequence"/>
</dbReference>
<dbReference type="Pfam" id="PF01451">
    <property type="entry name" value="LMWPc"/>
    <property type="match status" value="1"/>
</dbReference>
<evidence type="ECO:0000313" key="3">
    <source>
        <dbReference type="EMBL" id="MDT0332115.1"/>
    </source>
</evidence>
<dbReference type="PANTHER" id="PTHR43428:SF1">
    <property type="entry name" value="ARSENATE REDUCTASE"/>
    <property type="match status" value="1"/>
</dbReference>
<dbReference type="Gene3D" id="1.10.10.10">
    <property type="entry name" value="Winged helix-like DNA-binding domain superfamily/Winged helix DNA-binding domain"/>
    <property type="match status" value="1"/>
</dbReference>
<dbReference type="PANTHER" id="PTHR43428">
    <property type="entry name" value="ARSENATE REDUCTASE"/>
    <property type="match status" value="1"/>
</dbReference>
<feature type="domain" description="HTH arsR-type" evidence="2">
    <location>
        <begin position="2"/>
        <end position="99"/>
    </location>
</feature>
<dbReference type="SUPFAM" id="SSF46785">
    <property type="entry name" value="Winged helix' DNA-binding domain"/>
    <property type="match status" value="1"/>
</dbReference>
<dbReference type="InterPro" id="IPR036390">
    <property type="entry name" value="WH_DNA-bd_sf"/>
</dbReference>
<gene>
    <name evidence="3" type="ORF">RM479_27210</name>
</gene>
<dbReference type="SUPFAM" id="SSF52788">
    <property type="entry name" value="Phosphotyrosine protein phosphatases I"/>
    <property type="match status" value="1"/>
</dbReference>
<dbReference type="InterPro" id="IPR036196">
    <property type="entry name" value="Ptyr_pPase_sf"/>
</dbReference>
<keyword evidence="4" id="KW-1185">Reference proteome</keyword>
<dbReference type="InterPro" id="IPR036388">
    <property type="entry name" value="WH-like_DNA-bd_sf"/>
</dbReference>
<dbReference type="Pfam" id="PF12840">
    <property type="entry name" value="HTH_20"/>
    <property type="match status" value="1"/>
</dbReference>
<dbReference type="RefSeq" id="WP_311514548.1">
    <property type="nucleotide sequence ID" value="NZ_JAVREP010000036.1"/>
</dbReference>
<dbReference type="InterPro" id="IPR011991">
    <property type="entry name" value="ArsR-like_HTH"/>
</dbReference>
<dbReference type="CDD" id="cd00090">
    <property type="entry name" value="HTH_ARSR"/>
    <property type="match status" value="1"/>
</dbReference>
<dbReference type="PROSITE" id="PS50987">
    <property type="entry name" value="HTH_ARSR_2"/>
    <property type="match status" value="1"/>
</dbReference>
<protein>
    <submittedName>
        <fullName evidence="3">Helix-turn-helix domain-containing protein</fullName>
    </submittedName>
</protein>
<organism evidence="3 4">
    <name type="scientific">Nocardiopsis lambiniae</name>
    <dbReference type="NCBI Taxonomy" id="3075539"/>
    <lineage>
        <taxon>Bacteria</taxon>
        <taxon>Bacillati</taxon>
        <taxon>Actinomycetota</taxon>
        <taxon>Actinomycetes</taxon>
        <taxon>Streptosporangiales</taxon>
        <taxon>Nocardiopsidaceae</taxon>
        <taxon>Nocardiopsis</taxon>
    </lineage>
</organism>
<dbReference type="SMART" id="SM00226">
    <property type="entry name" value="LMWPc"/>
    <property type="match status" value="1"/>
</dbReference>
<sequence>MNAEFSLERRAALHAALADPARLAITDALCTGDASPSELGERLGMRSNLIAHHLRVLAEAGLTTRTRSEADHRRVYIRLLPEAFGALVPTSLLRAPRVVFVCTRNSARSQLAAALWRHRSPVPAVSAGTRPGERVHEGAVAAAHRHGLRLEAEGTAHVQDVLRRDDLVVAVCDSAHEELPRTRTRLHWSVPDPVRAGTEAAFDDAFSQISDRVERLAPAVHPEGTP</sequence>
<proteinExistence type="predicted"/>
<dbReference type="EMBL" id="JAVREP010000036">
    <property type="protein sequence ID" value="MDT0332115.1"/>
    <property type="molecule type" value="Genomic_DNA"/>
</dbReference>
<reference evidence="4" key="1">
    <citation type="submission" date="2023-07" db="EMBL/GenBank/DDBJ databases">
        <title>30 novel species of actinomycetes from the DSMZ collection.</title>
        <authorList>
            <person name="Nouioui I."/>
        </authorList>
    </citation>
    <scope>NUCLEOTIDE SEQUENCE [LARGE SCALE GENOMIC DNA]</scope>
    <source>
        <strain evidence="4">DSM 44743</strain>
    </source>
</reference>
<name>A0ABU2MHC9_9ACTN</name>
<evidence type="ECO:0000313" key="4">
    <source>
        <dbReference type="Proteomes" id="UP001183390"/>
    </source>
</evidence>